<comment type="similarity">
    <text evidence="2">Belongs to the glycosyltransferase 2 family.</text>
</comment>
<dbReference type="GO" id="GO:0016757">
    <property type="term" value="F:glycosyltransferase activity"/>
    <property type="evidence" value="ECO:0007669"/>
    <property type="project" value="UniProtKB-KW"/>
</dbReference>
<evidence type="ECO:0000256" key="1">
    <source>
        <dbReference type="ARBA" id="ARBA00004776"/>
    </source>
</evidence>
<accession>A0A1T4P9D9</accession>
<dbReference type="InterPro" id="IPR001173">
    <property type="entry name" value="Glyco_trans_2-like"/>
</dbReference>
<name>A0A1T4P9D9_9ENTE</name>
<gene>
    <name evidence="6" type="ORF">SAMN02745116_01703</name>
</gene>
<evidence type="ECO:0000313" key="7">
    <source>
        <dbReference type="Proteomes" id="UP000190328"/>
    </source>
</evidence>
<comment type="pathway">
    <text evidence="1">Cell wall biogenesis; cell wall polysaccharide biosynthesis.</text>
</comment>
<keyword evidence="7" id="KW-1185">Reference proteome</keyword>
<dbReference type="Proteomes" id="UP000190328">
    <property type="component" value="Unassembled WGS sequence"/>
</dbReference>
<sequence>MKTVKILAGIVTFNPDLSRLRDNVEAILPQVDTLVIVDNGSDNEGEIATFIQQFERTHLVSLKENLGIATALNVIGDVAIERSFDYFLMLDQDSVVKSGLVAEYKKYLHLENLGLLACERDDRNYQVRQTIEGEYREVDKAITSGTLMPTSVFASGIRHDDTFFIDLVDHEIDIHLLKKGYKIYKLSFVGLLHELGETVKHETVIRSFFTGNHSAIRRYYFSRNCVLLIKKWGWSKLTYHFFKENIKMMIKVVLAEDDKMKKISYSFKGMWHGLIGKSGKYEPKRKA</sequence>
<dbReference type="InterPro" id="IPR029044">
    <property type="entry name" value="Nucleotide-diphossugar_trans"/>
</dbReference>
<dbReference type="EMBL" id="FUXI01000019">
    <property type="protein sequence ID" value="SJZ87937.1"/>
    <property type="molecule type" value="Genomic_DNA"/>
</dbReference>
<protein>
    <submittedName>
        <fullName evidence="6">Rhamnosyltransferase</fullName>
    </submittedName>
</protein>
<dbReference type="OrthoDB" id="9771846at2"/>
<dbReference type="PANTHER" id="PTHR43179:SF12">
    <property type="entry name" value="GALACTOFURANOSYLTRANSFERASE GLFT2"/>
    <property type="match status" value="1"/>
</dbReference>
<keyword evidence="3" id="KW-0328">Glycosyltransferase</keyword>
<keyword evidence="4 6" id="KW-0808">Transferase</keyword>
<evidence type="ECO:0000313" key="6">
    <source>
        <dbReference type="EMBL" id="SJZ87937.1"/>
    </source>
</evidence>
<organism evidence="6 7">
    <name type="scientific">Pilibacter termitis</name>
    <dbReference type="NCBI Taxonomy" id="263852"/>
    <lineage>
        <taxon>Bacteria</taxon>
        <taxon>Bacillati</taxon>
        <taxon>Bacillota</taxon>
        <taxon>Bacilli</taxon>
        <taxon>Lactobacillales</taxon>
        <taxon>Enterococcaceae</taxon>
        <taxon>Pilibacter</taxon>
    </lineage>
</organism>
<feature type="domain" description="Glycosyltransferase 2-like" evidence="5">
    <location>
        <begin position="10"/>
        <end position="131"/>
    </location>
</feature>
<dbReference type="SUPFAM" id="SSF53448">
    <property type="entry name" value="Nucleotide-diphospho-sugar transferases"/>
    <property type="match status" value="1"/>
</dbReference>
<dbReference type="AlphaFoldDB" id="A0A1T4P9D9"/>
<evidence type="ECO:0000256" key="2">
    <source>
        <dbReference type="ARBA" id="ARBA00006739"/>
    </source>
</evidence>
<proteinExistence type="inferred from homology"/>
<dbReference type="Gene3D" id="3.90.550.10">
    <property type="entry name" value="Spore Coat Polysaccharide Biosynthesis Protein SpsA, Chain A"/>
    <property type="match status" value="1"/>
</dbReference>
<dbReference type="RefSeq" id="WP_078807635.1">
    <property type="nucleotide sequence ID" value="NZ_FUXI01000019.1"/>
</dbReference>
<dbReference type="STRING" id="263852.SAMN02745116_01703"/>
<evidence type="ECO:0000256" key="3">
    <source>
        <dbReference type="ARBA" id="ARBA00022676"/>
    </source>
</evidence>
<evidence type="ECO:0000259" key="5">
    <source>
        <dbReference type="Pfam" id="PF00535"/>
    </source>
</evidence>
<reference evidence="7" key="1">
    <citation type="submission" date="2017-02" db="EMBL/GenBank/DDBJ databases">
        <authorList>
            <person name="Varghese N."/>
            <person name="Submissions S."/>
        </authorList>
    </citation>
    <scope>NUCLEOTIDE SEQUENCE [LARGE SCALE GENOMIC DNA]</scope>
    <source>
        <strain evidence="7">ATCC BAA-1030</strain>
    </source>
</reference>
<evidence type="ECO:0000256" key="4">
    <source>
        <dbReference type="ARBA" id="ARBA00022679"/>
    </source>
</evidence>
<dbReference type="Pfam" id="PF00535">
    <property type="entry name" value="Glycos_transf_2"/>
    <property type="match status" value="1"/>
</dbReference>
<dbReference type="PANTHER" id="PTHR43179">
    <property type="entry name" value="RHAMNOSYLTRANSFERASE WBBL"/>
    <property type="match status" value="1"/>
</dbReference>